<gene>
    <name evidence="2" type="ORF">SK629_1896</name>
</gene>
<evidence type="ECO:0000313" key="2">
    <source>
        <dbReference type="EMBL" id="KEQ34122.1"/>
    </source>
</evidence>
<comment type="caution">
    <text evidence="2">The sequence shown here is derived from an EMBL/GenBank/DDBJ whole genome shotgun (WGS) entry which is preliminary data.</text>
</comment>
<accession>A0A081PTU9</accession>
<dbReference type="SUPFAM" id="SSF55729">
    <property type="entry name" value="Acyl-CoA N-acyltransferases (Nat)"/>
    <property type="match status" value="1"/>
</dbReference>
<dbReference type="AlphaFoldDB" id="A0A081PTU9"/>
<dbReference type="InterPro" id="IPR016181">
    <property type="entry name" value="Acyl_CoA_acyltransferase"/>
</dbReference>
<evidence type="ECO:0000259" key="1">
    <source>
        <dbReference type="PROSITE" id="PS51186"/>
    </source>
</evidence>
<dbReference type="EMBL" id="JPFU01000014">
    <property type="protein sequence ID" value="KEQ34122.1"/>
    <property type="molecule type" value="Genomic_DNA"/>
</dbReference>
<dbReference type="PATRIC" id="fig|28037.95.peg.1822"/>
<proteinExistence type="predicted"/>
<dbReference type="Pfam" id="PF00583">
    <property type="entry name" value="Acetyltransf_1"/>
    <property type="match status" value="1"/>
</dbReference>
<dbReference type="PROSITE" id="PS51186">
    <property type="entry name" value="GNAT"/>
    <property type="match status" value="1"/>
</dbReference>
<dbReference type="GO" id="GO:0016747">
    <property type="term" value="F:acyltransferase activity, transferring groups other than amino-acyl groups"/>
    <property type="evidence" value="ECO:0007669"/>
    <property type="project" value="InterPro"/>
</dbReference>
<name>A0A081PTU9_STRMT</name>
<dbReference type="Proteomes" id="UP000028090">
    <property type="component" value="Unassembled WGS sequence"/>
</dbReference>
<sequence>MKQTLQIDNALRLVPYYKVNHCEEAFAWYQDVNLVYLVDGVKRPYSPATLEAMYSYLDQHGELFWIEVKDKGEWFPIGDVTLSQDNLPIVIGNSAYQHRGLGKKILSTLIELARVKGWKELKVKEIYTYNHASRRCFKSLGFVEDGATEKGTSFILKLV</sequence>
<dbReference type="Gene3D" id="3.40.630.30">
    <property type="match status" value="1"/>
</dbReference>
<evidence type="ECO:0000313" key="3">
    <source>
        <dbReference type="Proteomes" id="UP000028090"/>
    </source>
</evidence>
<reference evidence="2 3" key="1">
    <citation type="submission" date="2014-05" db="EMBL/GenBank/DDBJ databases">
        <authorList>
            <person name="Daugherty S.C."/>
            <person name="Tallon L.J."/>
            <person name="Sadzewicz L."/>
            <person name="Kilian M."/>
            <person name="Tettelin H."/>
        </authorList>
    </citation>
    <scope>NUCLEOTIDE SEQUENCE [LARGE SCALE GENOMIC DNA]</scope>
    <source>
        <strain evidence="2 3">SK629</strain>
    </source>
</reference>
<dbReference type="InterPro" id="IPR000182">
    <property type="entry name" value="GNAT_dom"/>
</dbReference>
<dbReference type="OrthoDB" id="95248at2"/>
<organism evidence="2 3">
    <name type="scientific">Streptococcus mitis</name>
    <dbReference type="NCBI Taxonomy" id="28037"/>
    <lineage>
        <taxon>Bacteria</taxon>
        <taxon>Bacillati</taxon>
        <taxon>Bacillota</taxon>
        <taxon>Bacilli</taxon>
        <taxon>Lactobacillales</taxon>
        <taxon>Streptococcaceae</taxon>
        <taxon>Streptococcus</taxon>
        <taxon>Streptococcus mitis group</taxon>
    </lineage>
</organism>
<feature type="domain" description="N-acetyltransferase" evidence="1">
    <location>
        <begin position="24"/>
        <end position="159"/>
    </location>
</feature>
<keyword evidence="2" id="KW-0808">Transferase</keyword>
<protein>
    <submittedName>
        <fullName evidence="2">Acetyltransferase family protein</fullName>
    </submittedName>
</protein>